<keyword evidence="7" id="KW-0464">Manganese</keyword>
<name>A0ABN8IBV0_9NEOP</name>
<comment type="similarity">
    <text evidence="3">Belongs to the Nudix hydrolase family.</text>
</comment>
<keyword evidence="5" id="KW-0378">Hydrolase</keyword>
<gene>
    <name evidence="8" type="ORF">IPOD504_LOCUS7692</name>
</gene>
<sequence length="326" mass="37584">MNGKRKNYIETRTHTASFPNSVVFPGGVCEAADADERWLKLLSSFGFTQSDFESLHNSSSPLTPLFQNNPILRHVALRITAIRETFEELGLLICSKEHKNNRKNVWASLISDIDIKEWQSRVSKNPADLLVLCKEYNCYPDIWSLHYWSNWLTPISQPKRFDTAFFISGLETKQTTVTSDGEVVNVEWFTPTEVLEKSVKKELLLYPPQAYELKRLSYLPNINELLTFSKNRSCQGNELLYPIVVKAKDGLLQLLPGDHLYPSHVNYYTNTVIETDKTILELRENNQPLHRIEVTKSGRQFVINNYKPENHINMNNIVIPFPLITV</sequence>
<evidence type="ECO:0000313" key="9">
    <source>
        <dbReference type="Proteomes" id="UP000837857"/>
    </source>
</evidence>
<dbReference type="Gene3D" id="3.90.79.10">
    <property type="entry name" value="Nucleoside Triphosphate Pyrophosphohydrolase"/>
    <property type="match status" value="1"/>
</dbReference>
<comment type="cofactor">
    <cofactor evidence="2">
        <name>Mg(2+)</name>
        <dbReference type="ChEBI" id="CHEBI:18420"/>
    </cofactor>
</comment>
<evidence type="ECO:0000256" key="2">
    <source>
        <dbReference type="ARBA" id="ARBA00001946"/>
    </source>
</evidence>
<evidence type="ECO:0000256" key="4">
    <source>
        <dbReference type="ARBA" id="ARBA00022723"/>
    </source>
</evidence>
<dbReference type="PANTHER" id="PTHR12318">
    <property type="entry name" value="TESTOSTERONE-REGULATED PROTEIN RP2"/>
    <property type="match status" value="1"/>
</dbReference>
<reference evidence="8" key="1">
    <citation type="submission" date="2022-03" db="EMBL/GenBank/DDBJ databases">
        <authorList>
            <person name="Martin H S."/>
        </authorList>
    </citation>
    <scope>NUCLEOTIDE SEQUENCE</scope>
</reference>
<proteinExistence type="inferred from homology"/>
<evidence type="ECO:0000313" key="8">
    <source>
        <dbReference type="EMBL" id="CAH2050812.1"/>
    </source>
</evidence>
<organism evidence="8 9">
    <name type="scientific">Iphiclides podalirius</name>
    <name type="common">scarce swallowtail</name>
    <dbReference type="NCBI Taxonomy" id="110791"/>
    <lineage>
        <taxon>Eukaryota</taxon>
        <taxon>Metazoa</taxon>
        <taxon>Ecdysozoa</taxon>
        <taxon>Arthropoda</taxon>
        <taxon>Hexapoda</taxon>
        <taxon>Insecta</taxon>
        <taxon>Pterygota</taxon>
        <taxon>Neoptera</taxon>
        <taxon>Endopterygota</taxon>
        <taxon>Lepidoptera</taxon>
        <taxon>Glossata</taxon>
        <taxon>Ditrysia</taxon>
        <taxon>Papilionoidea</taxon>
        <taxon>Papilionidae</taxon>
        <taxon>Papilioninae</taxon>
        <taxon>Iphiclides</taxon>
    </lineage>
</organism>
<evidence type="ECO:0000256" key="7">
    <source>
        <dbReference type="ARBA" id="ARBA00023211"/>
    </source>
</evidence>
<keyword evidence="4" id="KW-0479">Metal-binding</keyword>
<dbReference type="Proteomes" id="UP000837857">
    <property type="component" value="Chromosome 2"/>
</dbReference>
<dbReference type="PANTHER" id="PTHR12318:SF0">
    <property type="entry name" value="ACYL-COENZYME A DIPHOSPHATASE NUDT19"/>
    <property type="match status" value="1"/>
</dbReference>
<protein>
    <recommendedName>
        <fullName evidence="10">Nudix hydrolase domain-containing protein</fullName>
    </recommendedName>
</protein>
<dbReference type="InterPro" id="IPR039121">
    <property type="entry name" value="NUDT19"/>
</dbReference>
<evidence type="ECO:0000256" key="1">
    <source>
        <dbReference type="ARBA" id="ARBA00001936"/>
    </source>
</evidence>
<evidence type="ECO:0000256" key="6">
    <source>
        <dbReference type="ARBA" id="ARBA00022842"/>
    </source>
</evidence>
<feature type="non-terminal residue" evidence="8">
    <location>
        <position position="1"/>
    </location>
</feature>
<dbReference type="CDD" id="cd18870">
    <property type="entry name" value="NUDIX_AcylCoAdiphos_Nudt19"/>
    <property type="match status" value="1"/>
</dbReference>
<accession>A0ABN8IBV0</accession>
<dbReference type="EMBL" id="OW152814">
    <property type="protein sequence ID" value="CAH2050812.1"/>
    <property type="molecule type" value="Genomic_DNA"/>
</dbReference>
<keyword evidence="6" id="KW-0460">Magnesium</keyword>
<comment type="cofactor">
    <cofactor evidence="1">
        <name>Mn(2+)</name>
        <dbReference type="ChEBI" id="CHEBI:29035"/>
    </cofactor>
</comment>
<dbReference type="SUPFAM" id="SSF55811">
    <property type="entry name" value="Nudix"/>
    <property type="match status" value="1"/>
</dbReference>
<evidence type="ECO:0000256" key="3">
    <source>
        <dbReference type="ARBA" id="ARBA00005582"/>
    </source>
</evidence>
<dbReference type="InterPro" id="IPR015797">
    <property type="entry name" value="NUDIX_hydrolase-like_dom_sf"/>
</dbReference>
<keyword evidence="9" id="KW-1185">Reference proteome</keyword>
<evidence type="ECO:0000256" key="5">
    <source>
        <dbReference type="ARBA" id="ARBA00022801"/>
    </source>
</evidence>
<evidence type="ECO:0008006" key="10">
    <source>
        <dbReference type="Google" id="ProtNLM"/>
    </source>
</evidence>